<evidence type="ECO:0000313" key="1">
    <source>
        <dbReference type="EMBL" id="OAG71967.1"/>
    </source>
</evidence>
<gene>
    <name evidence="1" type="ORF">Amal_04055</name>
</gene>
<accession>A0A177FXZ0</accession>
<reference evidence="1 2" key="1">
    <citation type="submission" date="2016-03" db="EMBL/GenBank/DDBJ databases">
        <title>Draft genome sequence of Acetobacter malorum CECT 7742, a strain isolated from strawberry vinegar.</title>
        <authorList>
            <person name="Sainz F."/>
            <person name="Mas A."/>
            <person name="Torija M.J."/>
        </authorList>
    </citation>
    <scope>NUCLEOTIDE SEQUENCE [LARGE SCALE GENOMIC DNA]</scope>
    <source>
        <strain evidence="1 2">CECT 7742</strain>
    </source>
</reference>
<sequence>MLFAKSNTQELVGASDNIIGKPISIQHRDDIVSIGRKGRFRHAVQILFDPFALIGKNQTGLVETVASEHASHSIVEEFGHCILAQSRLTLLFRPLHTIAIGRIAGEGNFLDRHFGGEFILQPIGVDEDAVILFLQPLHLICHILPMGA</sequence>
<evidence type="ECO:0000313" key="2">
    <source>
        <dbReference type="Proteomes" id="UP000077349"/>
    </source>
</evidence>
<dbReference type="AlphaFoldDB" id="A0A177FXZ0"/>
<protein>
    <submittedName>
        <fullName evidence="1">Uncharacterized protein</fullName>
    </submittedName>
</protein>
<name>A0A177FXZ0_9PROT</name>
<comment type="caution">
    <text evidence="1">The sequence shown here is derived from an EMBL/GenBank/DDBJ whole genome shotgun (WGS) entry which is preliminary data.</text>
</comment>
<proteinExistence type="predicted"/>
<dbReference type="EMBL" id="LVHD01000288">
    <property type="protein sequence ID" value="OAG71967.1"/>
    <property type="molecule type" value="Genomic_DNA"/>
</dbReference>
<organism evidence="1 2">
    <name type="scientific">Acetobacter malorum</name>
    <dbReference type="NCBI Taxonomy" id="178901"/>
    <lineage>
        <taxon>Bacteria</taxon>
        <taxon>Pseudomonadati</taxon>
        <taxon>Pseudomonadota</taxon>
        <taxon>Alphaproteobacteria</taxon>
        <taxon>Acetobacterales</taxon>
        <taxon>Acetobacteraceae</taxon>
        <taxon>Acetobacter</taxon>
    </lineage>
</organism>
<dbReference type="Proteomes" id="UP000077349">
    <property type="component" value="Unassembled WGS sequence"/>
</dbReference>